<evidence type="ECO:0000256" key="5">
    <source>
        <dbReference type="ARBA" id="ARBA00023026"/>
    </source>
</evidence>
<dbReference type="InterPro" id="IPR050333">
    <property type="entry name" value="SLRP"/>
</dbReference>
<dbReference type="EMBL" id="JARBWL010000002">
    <property type="protein sequence ID" value="MDI2593529.1"/>
    <property type="molecule type" value="Genomic_DNA"/>
</dbReference>
<dbReference type="InterPro" id="IPR029487">
    <property type="entry name" value="NEL_dom"/>
</dbReference>
<evidence type="ECO:0000313" key="9">
    <source>
        <dbReference type="Proteomes" id="UP001159100"/>
    </source>
</evidence>
<proteinExistence type="inferred from homology"/>
<feature type="active site" description="Glycyl thioester intermediate" evidence="6">
    <location>
        <position position="1463"/>
    </location>
</feature>
<dbReference type="Gene3D" id="3.80.10.10">
    <property type="entry name" value="Ribonuclease Inhibitor"/>
    <property type="match status" value="1"/>
</dbReference>
<evidence type="ECO:0000256" key="6">
    <source>
        <dbReference type="PROSITE-ProRule" id="PRU01398"/>
    </source>
</evidence>
<keyword evidence="3" id="KW-0433">Leucine-rich repeat</keyword>
<sequence>MTDLSPIPATAGEQGQHYELLKRAVPACLVNAAPQRRAALRQTRPVIPNWYGALSASDRDVLNRDLDAKCHSQNELDKSMLKIQEINDFAAPLLTAALVAAGHALDVEHVFLRLYIPIEDSFGRKTDGYRVKTFSLLQAALNNFEEQETTAGFFDAACGFVTPPNALGHFERHPATLKLEDFARLCRTLDLGSQYQQHLKTFLRPDQVVSQNLLRTRYITHQKDAFTAAARLALFKKDIGEDDFKLLMRVVSGEKKIMVGDKQVWYRTPSMINLDLRGCVIIDPCVKYQYSDWFIAYIPDDPEHPIKRYENFQAFRQELTRQLTAYPVQPMGRQPQSGPAGYQVFLSRFVAQKNRPYYYRRFTKTMTDAPSEPWLINWLRSEQGAFWADLLAPDYVRSPISSILGNAHHTSRVPVEGPNLNINAYSIKGGIWAEDVDLWDTLYEGLRDQVFEDARTLAVSTVDADDASHSRRLSHYLSIGLLVVGTVSMVVPPLGEVMLVATLGQLMYEAFEGAIELGEGDREAAWSHITDVVENLAMLAVGAAAFHFVTSPAVESMKPVRLPDGKTRLWKPDLKPYERNIELPASSSADSDGLLRRNGDQVLTLGDKHFVLGDDPLPGAYRVQHPVRADAYQPEVRTNGDGVWVHEAEAPRSWEGTALMRRLGPVVEGFSDTQLERIRMSSGIEEGLLRRMYVETERTPSILQETADRNRAYDNAVSVGRQIAEGQMTDELSGYAATLMVELPDWPVGRGIEVFNAQAGSDVPIQYYTGDRTDPAPIRISQTELKGGGLPGRIVDSLSDDQLKKLLGGQYLERGTELRTVALKNRLAESAVRHRTRLFRSLNSEPKRPADPAVQLIQRDFKRLSTRMARQVLSDATTAELEIIRTREKIPLRLAQVARQWQNEIRLTQAYEGLYLPELAGPDTEALALNTLQRLPGWKNELRIEIREATLNGPLRASYGPQQASSHKVLVHLGEGKYQAFDAQGTELHGANGLYGSIQHALTDRHRLSIGLPHVGQGETLQGLIVQQALPRGALRQVLGIAPARLPFFRPPHRFPGGKRGYPLSGRGTGGRRGIIEERVRTLYPNITDAELTEYLLSKPLEDDRWLKALEAEYKALDHGLRLWYWGGAQDAESLSAKKEFLNAIRLAWQASADDDIDAVGRYRGQKIQLEGEGLGPYLETLSVLPGNFDHVTALNLQGIGLTDRGTVFLSTFSKLRSLELDMNELTRLPEAVGKMPHLEVLGLSDNEVVLTSETARQIRDLRRMTSLSLDGNPLGQAPDITLMYQLHLLRLADTGLNRWPVGIFSRPRSHRFILDLTANAITEIPDVAPGSERAQILARTAVSRELLSPQALDRLNLYIESVGLEPERHFPPRGTQDSAHWMDGLTHLEWTQKQPLWDALEETHGSEPFFNEIRKLSESADALTPASRPDLTLKVWRMLEAMAEDTGLRENLFQMARAPTRCVDGGAHLFGSMGVEVLLHEACAISDAALRKAELLKLAKGKSRLDELARIGNARVADLLAGGGRCLPEYNEDGHLVAQFDDRGNERLPIDVVEVHMVYLTRLGSRLDLPWQPGNMMFAEPDVTPLMVEDAYNHVLILEEGDLLRENVLDQTFWVEYLEGANPDAYKAVDAKNDALLSLLEAQQEWADNGGLSAQQKQDLRNTIETSAALLGIPAADVSPGKVMSNADYFAYSGRLGEERKNILRGLTDEAMGRGQSQS</sequence>
<keyword evidence="6" id="KW-0964">Secreted</keyword>
<comment type="PTM">
    <text evidence="6">Ubiquitinated in the presence of host E1 ubiquitin-activating enzyme, E2 ubiquitin-conjugating enzyme and ubiquitin.</text>
</comment>
<evidence type="ECO:0000256" key="2">
    <source>
        <dbReference type="ARBA" id="ARBA00012483"/>
    </source>
</evidence>
<keyword evidence="4" id="KW-0677">Repeat</keyword>
<dbReference type="Pfam" id="PF13855">
    <property type="entry name" value="LRR_8"/>
    <property type="match status" value="1"/>
</dbReference>
<dbReference type="EC" id="2.3.2.27" evidence="2"/>
<dbReference type="PANTHER" id="PTHR45712">
    <property type="entry name" value="AGAP008170-PA"/>
    <property type="match status" value="1"/>
</dbReference>
<keyword evidence="9" id="KW-1185">Reference proteome</keyword>
<keyword evidence="6" id="KW-0808">Transferase</keyword>
<protein>
    <recommendedName>
        <fullName evidence="2">RING-type E3 ubiquitin transferase</fullName>
        <ecNumber evidence="2">2.3.2.27</ecNumber>
    </recommendedName>
</protein>
<evidence type="ECO:0000256" key="3">
    <source>
        <dbReference type="ARBA" id="ARBA00022614"/>
    </source>
</evidence>
<dbReference type="Proteomes" id="UP001159100">
    <property type="component" value="Unassembled WGS sequence"/>
</dbReference>
<dbReference type="InterPro" id="IPR046673">
    <property type="entry name" value="ToxA_N"/>
</dbReference>
<reference evidence="8 9" key="1">
    <citation type="submission" date="2023-02" db="EMBL/GenBank/DDBJ databases">
        <title>Pseudomonas chrutzelriedensis sp. nov., a potently antifungal strain isolated from moss.</title>
        <authorList>
            <person name="Schnyder A."/>
            <person name="Kalawong R."/>
            <person name="Eberl L."/>
            <person name="Agnoli K."/>
        </authorList>
    </citation>
    <scope>NUCLEOTIDE SEQUENCE [LARGE SCALE GENOMIC DNA]</scope>
    <source>
        <strain evidence="8 9">681</strain>
    </source>
</reference>
<organism evidence="8 9">
    <name type="scientific">Pseudomonas fungipugnans</name>
    <dbReference type="NCBI Taxonomy" id="3024217"/>
    <lineage>
        <taxon>Bacteria</taxon>
        <taxon>Pseudomonadati</taxon>
        <taxon>Pseudomonadota</taxon>
        <taxon>Gammaproteobacteria</taxon>
        <taxon>Pseudomonadales</taxon>
        <taxon>Pseudomonadaceae</taxon>
        <taxon>Pseudomonas</taxon>
    </lineage>
</organism>
<dbReference type="InterPro" id="IPR032675">
    <property type="entry name" value="LRR_dom_sf"/>
</dbReference>
<keyword evidence="6" id="KW-0833">Ubl conjugation pathway</keyword>
<dbReference type="PROSITE" id="PS52053">
    <property type="entry name" value="NEL"/>
    <property type="match status" value="1"/>
</dbReference>
<dbReference type="SUPFAM" id="SSF52058">
    <property type="entry name" value="L domain-like"/>
    <property type="match status" value="1"/>
</dbReference>
<dbReference type="Pfam" id="PF20178">
    <property type="entry name" value="ToxA_N"/>
    <property type="match status" value="1"/>
</dbReference>
<keyword evidence="5" id="KW-0843">Virulence</keyword>
<comment type="caution">
    <text evidence="8">The sequence shown here is derived from an EMBL/GenBank/DDBJ whole genome shotgun (WGS) entry which is preliminary data.</text>
</comment>
<comment type="similarity">
    <text evidence="6">Belongs to the LRR-containing bacterial E3 ligase family.</text>
</comment>
<evidence type="ECO:0000259" key="7">
    <source>
        <dbReference type="PROSITE" id="PS52053"/>
    </source>
</evidence>
<dbReference type="InterPro" id="IPR001611">
    <property type="entry name" value="Leu-rich_rpt"/>
</dbReference>
<evidence type="ECO:0000313" key="8">
    <source>
        <dbReference type="EMBL" id="MDI2593529.1"/>
    </source>
</evidence>
<comment type="catalytic activity">
    <reaction evidence="1">
        <text>S-ubiquitinyl-[E2 ubiquitin-conjugating enzyme]-L-cysteine + [acceptor protein]-L-lysine = [E2 ubiquitin-conjugating enzyme]-L-cysteine + N(6)-ubiquitinyl-[acceptor protein]-L-lysine.</text>
        <dbReference type="EC" id="2.3.2.27"/>
    </reaction>
</comment>
<dbReference type="RefSeq" id="WP_282316414.1">
    <property type="nucleotide sequence ID" value="NZ_JARBWL010000002.1"/>
</dbReference>
<feature type="domain" description="NEL" evidence="7">
    <location>
        <begin position="1374"/>
        <end position="1720"/>
    </location>
</feature>
<gene>
    <name evidence="8" type="ORF">POF45_19170</name>
</gene>
<dbReference type="Gene3D" id="1.20.58.360">
    <property type="entry name" value="Shigella T3SS effector IpaH defines"/>
    <property type="match status" value="1"/>
</dbReference>
<dbReference type="Pfam" id="PF14496">
    <property type="entry name" value="NEL"/>
    <property type="match status" value="1"/>
</dbReference>
<dbReference type="PANTHER" id="PTHR45712:SF28">
    <property type="entry name" value="LEUCINE-RICH REPEAT-CONTAINING PROTEIN 70-LIKE"/>
    <property type="match status" value="1"/>
</dbReference>
<keyword evidence="6" id="KW-1035">Host cytoplasm</keyword>
<accession>A0ABT6QRK0</accession>
<name>A0ABT6QRK0_9PSED</name>
<keyword evidence="6" id="KW-0832">Ubl conjugation</keyword>
<evidence type="ECO:0000256" key="4">
    <source>
        <dbReference type="ARBA" id="ARBA00022737"/>
    </source>
</evidence>
<evidence type="ECO:0000256" key="1">
    <source>
        <dbReference type="ARBA" id="ARBA00000900"/>
    </source>
</evidence>